<dbReference type="InterPro" id="IPR033756">
    <property type="entry name" value="YlxH/NBP35"/>
</dbReference>
<dbReference type="GO" id="GO:0016887">
    <property type="term" value="F:ATP hydrolysis activity"/>
    <property type="evidence" value="ECO:0007669"/>
    <property type="project" value="TreeGrafter"/>
</dbReference>
<dbReference type="InterPro" id="IPR025501">
    <property type="entry name" value="MinD_FleN"/>
</dbReference>
<proteinExistence type="predicted"/>
<gene>
    <name evidence="3" type="ORF">GI584_11155</name>
</gene>
<dbReference type="GO" id="GO:0051782">
    <property type="term" value="P:negative regulation of cell division"/>
    <property type="evidence" value="ECO:0007669"/>
    <property type="project" value="TreeGrafter"/>
</dbReference>
<keyword evidence="1" id="KW-0547">Nucleotide-binding</keyword>
<evidence type="ECO:0000313" key="4">
    <source>
        <dbReference type="Proteomes" id="UP000339690"/>
    </source>
</evidence>
<dbReference type="CDD" id="cd02038">
    <property type="entry name" value="FlhG-like"/>
    <property type="match status" value="1"/>
</dbReference>
<dbReference type="Gene3D" id="3.40.50.300">
    <property type="entry name" value="P-loop containing nucleotide triphosphate hydrolases"/>
    <property type="match status" value="1"/>
</dbReference>
<dbReference type="PIRSF" id="PIRSF003092">
    <property type="entry name" value="MinD"/>
    <property type="match status" value="1"/>
</dbReference>
<dbReference type="EMBL" id="CP045915">
    <property type="protein sequence ID" value="QGH34553.1"/>
    <property type="molecule type" value="Genomic_DNA"/>
</dbReference>
<name>A0A5Q2TKK1_9BACI</name>
<dbReference type="PANTHER" id="PTHR43384:SF4">
    <property type="entry name" value="CELLULOSE BIOSYNTHESIS PROTEIN BCSQ-RELATED"/>
    <property type="match status" value="1"/>
</dbReference>
<dbReference type="GO" id="GO:0005524">
    <property type="term" value="F:ATP binding"/>
    <property type="evidence" value="ECO:0007669"/>
    <property type="project" value="UniProtKB-KW"/>
</dbReference>
<dbReference type="RefSeq" id="WP_153791278.1">
    <property type="nucleotide sequence ID" value="NZ_CP045915.1"/>
</dbReference>
<dbReference type="InterPro" id="IPR027417">
    <property type="entry name" value="P-loop_NTPase"/>
</dbReference>
<reference evidence="3 4" key="1">
    <citation type="submission" date="2019-11" db="EMBL/GenBank/DDBJ databases">
        <title>Gracilibacillus salitolerans sp. nov., a moderate halophile isolated from a saline soil in northwest China.</title>
        <authorList>
            <person name="Gan L."/>
        </authorList>
    </citation>
    <scope>NUCLEOTIDE SEQUENCE [LARGE SCALE GENOMIC DNA]</scope>
    <source>
        <strain evidence="3 4">SCU50</strain>
    </source>
</reference>
<keyword evidence="4" id="KW-1185">Reference proteome</keyword>
<accession>A0A5Q2TKK1</accession>
<dbReference type="KEGG" id="grc:GI584_11155"/>
<evidence type="ECO:0000313" key="3">
    <source>
        <dbReference type="EMBL" id="QGH34553.1"/>
    </source>
</evidence>
<dbReference type="GO" id="GO:0005829">
    <property type="term" value="C:cytosol"/>
    <property type="evidence" value="ECO:0007669"/>
    <property type="project" value="TreeGrafter"/>
</dbReference>
<keyword evidence="2" id="KW-0067">ATP-binding</keyword>
<dbReference type="PANTHER" id="PTHR43384">
    <property type="entry name" value="SEPTUM SITE-DETERMINING PROTEIN MIND HOMOLOG, CHLOROPLASTIC-RELATED"/>
    <property type="match status" value="1"/>
</dbReference>
<organism evidence="3 4">
    <name type="scientific">Gracilibacillus salitolerans</name>
    <dbReference type="NCBI Taxonomy" id="2663022"/>
    <lineage>
        <taxon>Bacteria</taxon>
        <taxon>Bacillati</taxon>
        <taxon>Bacillota</taxon>
        <taxon>Bacilli</taxon>
        <taxon>Bacillales</taxon>
        <taxon>Bacillaceae</taxon>
        <taxon>Gracilibacillus</taxon>
    </lineage>
</organism>
<evidence type="ECO:0000256" key="2">
    <source>
        <dbReference type="ARBA" id="ARBA00022840"/>
    </source>
</evidence>
<dbReference type="InterPro" id="IPR033875">
    <property type="entry name" value="FlhG"/>
</dbReference>
<dbReference type="Proteomes" id="UP000339690">
    <property type="component" value="Chromosome"/>
</dbReference>
<protein>
    <submittedName>
        <fullName evidence="3">P-loop NTPase</fullName>
    </submittedName>
</protein>
<dbReference type="Pfam" id="PF10609">
    <property type="entry name" value="ParA"/>
    <property type="match status" value="1"/>
</dbReference>
<dbReference type="GO" id="GO:0009898">
    <property type="term" value="C:cytoplasmic side of plasma membrane"/>
    <property type="evidence" value="ECO:0007669"/>
    <property type="project" value="TreeGrafter"/>
</dbReference>
<evidence type="ECO:0000256" key="1">
    <source>
        <dbReference type="ARBA" id="ARBA00022741"/>
    </source>
</evidence>
<dbReference type="InterPro" id="IPR050625">
    <property type="entry name" value="ParA/MinD_ATPase"/>
</dbReference>
<dbReference type="AlphaFoldDB" id="A0A5Q2TKK1"/>
<dbReference type="SUPFAM" id="SSF52540">
    <property type="entry name" value="P-loop containing nucleoside triphosphate hydrolases"/>
    <property type="match status" value="1"/>
</dbReference>
<sequence length="286" mass="31999">MADQAAKLRQKLRGVHSHYHAKTIAVVSGKGGVGKSNIALNFSLSLASKGKKVLLFDLDVGMGNIDILLGKSSNYSIINLFENKLSIYDIIELGPKSLHYIAGGSGQDHIFYLNEERLQFFLEQLELLLREYDYIIFDMGAGVTRETIHYILAVDECILVTTPEPTSMTDAYSMIKHVLLQQPTKFHLIINRSKSKKQGIDIMNRMNSAVKRFLDHDVVPLGTIPDDSAVTDAVLAQQPFVIYNPKSKASVAIEHVTNHYLGEPEPSKKSDDSGFLNRLRRLITER</sequence>